<keyword evidence="1" id="KW-0812">Transmembrane</keyword>
<name>A0A2Z6S8H7_9GLOM</name>
<evidence type="ECO:0000313" key="3">
    <source>
        <dbReference type="EMBL" id="GES83296.1"/>
    </source>
</evidence>
<keyword evidence="1" id="KW-1133">Transmembrane helix</keyword>
<organism evidence="2 4">
    <name type="scientific">Rhizophagus clarus</name>
    <dbReference type="NCBI Taxonomy" id="94130"/>
    <lineage>
        <taxon>Eukaryota</taxon>
        <taxon>Fungi</taxon>
        <taxon>Fungi incertae sedis</taxon>
        <taxon>Mucoromycota</taxon>
        <taxon>Glomeromycotina</taxon>
        <taxon>Glomeromycetes</taxon>
        <taxon>Glomerales</taxon>
        <taxon>Glomeraceae</taxon>
        <taxon>Rhizophagus</taxon>
    </lineage>
</organism>
<dbReference type="AlphaFoldDB" id="A0A2Z6S8H7"/>
<gene>
    <name evidence="3" type="ORF">RCL2_001045500</name>
    <name evidence="2" type="ORF">RclHR1_06030002</name>
</gene>
<dbReference type="Proteomes" id="UP000247702">
    <property type="component" value="Unassembled WGS sequence"/>
</dbReference>
<reference evidence="2 4" key="1">
    <citation type="submission" date="2017-11" db="EMBL/GenBank/DDBJ databases">
        <title>The genome of Rhizophagus clarus HR1 reveals common genetic basis of auxotrophy among arbuscular mycorrhizal fungi.</title>
        <authorList>
            <person name="Kobayashi Y."/>
        </authorList>
    </citation>
    <scope>NUCLEOTIDE SEQUENCE [LARGE SCALE GENOMIC DNA]</scope>
    <source>
        <strain evidence="2 4">HR1</strain>
    </source>
</reference>
<dbReference type="Proteomes" id="UP000615446">
    <property type="component" value="Unassembled WGS sequence"/>
</dbReference>
<dbReference type="OrthoDB" id="2367401at2759"/>
<reference evidence="3" key="2">
    <citation type="submission" date="2019-10" db="EMBL/GenBank/DDBJ databases">
        <title>Conservation and host-specific expression of non-tandemly repeated heterogenous ribosome RNA gene in arbuscular mycorrhizal fungi.</title>
        <authorList>
            <person name="Maeda T."/>
            <person name="Kobayashi Y."/>
            <person name="Nakagawa T."/>
            <person name="Ezawa T."/>
            <person name="Yamaguchi K."/>
            <person name="Bino T."/>
            <person name="Nishimoto Y."/>
            <person name="Shigenobu S."/>
            <person name="Kawaguchi M."/>
        </authorList>
    </citation>
    <scope>NUCLEOTIDE SEQUENCE</scope>
    <source>
        <strain evidence="3">HR1</strain>
    </source>
</reference>
<protein>
    <submittedName>
        <fullName evidence="2">Uncharacterized protein</fullName>
    </submittedName>
</protein>
<evidence type="ECO:0000313" key="4">
    <source>
        <dbReference type="Proteomes" id="UP000247702"/>
    </source>
</evidence>
<dbReference type="EMBL" id="BEXD01003986">
    <property type="protein sequence ID" value="GBC05102.1"/>
    <property type="molecule type" value="Genomic_DNA"/>
</dbReference>
<dbReference type="EMBL" id="BLAL01000068">
    <property type="protein sequence ID" value="GES83296.1"/>
    <property type="molecule type" value="Genomic_DNA"/>
</dbReference>
<sequence>MVAACKMADTGVGFPRKPEYFYLFPAFLGISFGVLLELLAISPNISIYWIDAGLLCSELHLKISAQRNV</sequence>
<evidence type="ECO:0000256" key="1">
    <source>
        <dbReference type="SAM" id="Phobius"/>
    </source>
</evidence>
<proteinExistence type="predicted"/>
<accession>A0A2Z6S8H7</accession>
<evidence type="ECO:0000313" key="2">
    <source>
        <dbReference type="EMBL" id="GBC05102.1"/>
    </source>
</evidence>
<keyword evidence="1" id="KW-0472">Membrane</keyword>
<comment type="caution">
    <text evidence="2">The sequence shown here is derived from an EMBL/GenBank/DDBJ whole genome shotgun (WGS) entry which is preliminary data.</text>
</comment>
<keyword evidence="4" id="KW-1185">Reference proteome</keyword>
<feature type="transmembrane region" description="Helical" evidence="1">
    <location>
        <begin position="20"/>
        <end position="41"/>
    </location>
</feature>